<dbReference type="Gramene" id="Manes.14G118500.2.v8.1">
    <property type="protein sequence ID" value="Manes.14G118500.2.v8.1.CDS"/>
    <property type="gene ID" value="Manes.14G118500.v8.1"/>
</dbReference>
<dbReference type="Pfam" id="PF03171">
    <property type="entry name" value="2OG-FeII_Oxy"/>
    <property type="match status" value="1"/>
</dbReference>
<dbReference type="PANTHER" id="PTHR47991">
    <property type="entry name" value="OXOGLUTARATE/IRON-DEPENDENT DIOXYGENASE"/>
    <property type="match status" value="1"/>
</dbReference>
<dbReference type="Gramene" id="Manes.14G118500.5.v8.1">
    <property type="protein sequence ID" value="Manes.14G118500.5.v8.1.CDS"/>
    <property type="gene ID" value="Manes.14G118500.v8.1"/>
</dbReference>
<reference evidence="9" key="1">
    <citation type="journal article" date="2016" name="Nat. Biotechnol.">
        <title>Sequencing wild and cultivated cassava and related species reveals extensive interspecific hybridization and genetic diversity.</title>
        <authorList>
            <person name="Bredeson J.V."/>
            <person name="Lyons J.B."/>
            <person name="Prochnik S.E."/>
            <person name="Wu G.A."/>
            <person name="Ha C.M."/>
            <person name="Edsinger-Gonzales E."/>
            <person name="Grimwood J."/>
            <person name="Schmutz J."/>
            <person name="Rabbi I.Y."/>
            <person name="Egesi C."/>
            <person name="Nauluvula P."/>
            <person name="Lebot V."/>
            <person name="Ndunguru J."/>
            <person name="Mkamilo G."/>
            <person name="Bart R.S."/>
            <person name="Setter T.L."/>
            <person name="Gleadow R.M."/>
            <person name="Kulakow P."/>
            <person name="Ferguson M.E."/>
            <person name="Rounsley S."/>
            <person name="Rokhsar D.S."/>
        </authorList>
    </citation>
    <scope>NUCLEOTIDE SEQUENCE [LARGE SCALE GENOMIC DNA]</scope>
    <source>
        <strain evidence="9">cv. AM560-2</strain>
    </source>
</reference>
<dbReference type="InterPro" id="IPR050295">
    <property type="entry name" value="Plant_2OG-oxidoreductases"/>
</dbReference>
<dbReference type="GO" id="GO:0046872">
    <property type="term" value="F:metal ion binding"/>
    <property type="evidence" value="ECO:0007669"/>
    <property type="project" value="UniProtKB-KW"/>
</dbReference>
<dbReference type="InterPro" id="IPR005123">
    <property type="entry name" value="Oxoglu/Fe-dep_dioxygenase_dom"/>
</dbReference>
<gene>
    <name evidence="8" type="ORF">MANES_14G118500v8</name>
</gene>
<evidence type="ECO:0000259" key="7">
    <source>
        <dbReference type="PROSITE" id="PS51471"/>
    </source>
</evidence>
<comment type="caution">
    <text evidence="8">The sequence shown here is derived from an EMBL/GenBank/DDBJ whole genome shotgun (WGS) entry which is preliminary data.</text>
</comment>
<evidence type="ECO:0000256" key="5">
    <source>
        <dbReference type="RuleBase" id="RU003682"/>
    </source>
</evidence>
<keyword evidence="4 5" id="KW-0408">Iron</keyword>
<comment type="similarity">
    <text evidence="1 5">Belongs to the iron/ascorbate-dependent oxidoreductase family.</text>
</comment>
<dbReference type="PROSITE" id="PS51471">
    <property type="entry name" value="FE2OG_OXY"/>
    <property type="match status" value="1"/>
</dbReference>
<dbReference type="Pfam" id="PF14226">
    <property type="entry name" value="DIOX_N"/>
    <property type="match status" value="1"/>
</dbReference>
<dbReference type="InterPro" id="IPR026992">
    <property type="entry name" value="DIOX_N"/>
</dbReference>
<evidence type="ECO:0000313" key="8">
    <source>
        <dbReference type="EMBL" id="OAY31518.1"/>
    </source>
</evidence>
<dbReference type="InterPro" id="IPR044861">
    <property type="entry name" value="IPNS-like_FE2OG_OXY"/>
</dbReference>
<dbReference type="Gene3D" id="2.60.120.330">
    <property type="entry name" value="B-lactam Antibiotic, Isopenicillin N Synthase, Chain"/>
    <property type="match status" value="1"/>
</dbReference>
<dbReference type="InterPro" id="IPR027443">
    <property type="entry name" value="IPNS-like_sf"/>
</dbReference>
<dbReference type="GO" id="GO:0031418">
    <property type="term" value="F:L-ascorbic acid binding"/>
    <property type="evidence" value="ECO:0007669"/>
    <property type="project" value="UniProtKB-KW"/>
</dbReference>
<keyword evidence="2 5" id="KW-0479">Metal-binding</keyword>
<dbReference type="Proteomes" id="UP000091857">
    <property type="component" value="Chromosome 14"/>
</dbReference>
<dbReference type="AlphaFoldDB" id="A0A2C9UL08"/>
<keyword evidence="3" id="KW-0847">Vitamin C</keyword>
<dbReference type="EMBL" id="CM004400">
    <property type="protein sequence ID" value="OAY31518.1"/>
    <property type="molecule type" value="Genomic_DNA"/>
</dbReference>
<feature type="domain" description="Fe2OG dioxygenase" evidence="7">
    <location>
        <begin position="199"/>
        <end position="299"/>
    </location>
</feature>
<dbReference type="FunFam" id="2.60.120.330:FF:000018">
    <property type="entry name" value="2-oxoglutarate (2OG) and Fe(II)-dependent oxygenase superfamily protein"/>
    <property type="match status" value="1"/>
</dbReference>
<evidence type="ECO:0000256" key="3">
    <source>
        <dbReference type="ARBA" id="ARBA00022896"/>
    </source>
</evidence>
<name>A0A2C9UL08_MANES</name>
<accession>A0A2C9UL08</accession>
<evidence type="ECO:0000256" key="2">
    <source>
        <dbReference type="ARBA" id="ARBA00022723"/>
    </source>
</evidence>
<proteinExistence type="inferred from homology"/>
<evidence type="ECO:0000256" key="1">
    <source>
        <dbReference type="ARBA" id="ARBA00008056"/>
    </source>
</evidence>
<evidence type="ECO:0000256" key="6">
    <source>
        <dbReference type="SAM" id="MobiDB-lite"/>
    </source>
</evidence>
<keyword evidence="5" id="KW-0560">Oxidoreductase</keyword>
<keyword evidence="9" id="KW-1185">Reference proteome</keyword>
<evidence type="ECO:0000256" key="4">
    <source>
        <dbReference type="ARBA" id="ARBA00023004"/>
    </source>
</evidence>
<feature type="region of interest" description="Disordered" evidence="6">
    <location>
        <begin position="1"/>
        <end position="32"/>
    </location>
</feature>
<organism evidence="8 9">
    <name type="scientific">Manihot esculenta</name>
    <name type="common">Cassava</name>
    <name type="synonym">Jatropha manihot</name>
    <dbReference type="NCBI Taxonomy" id="3983"/>
    <lineage>
        <taxon>Eukaryota</taxon>
        <taxon>Viridiplantae</taxon>
        <taxon>Streptophyta</taxon>
        <taxon>Embryophyta</taxon>
        <taxon>Tracheophyta</taxon>
        <taxon>Spermatophyta</taxon>
        <taxon>Magnoliopsida</taxon>
        <taxon>eudicotyledons</taxon>
        <taxon>Gunneridae</taxon>
        <taxon>Pentapetalae</taxon>
        <taxon>rosids</taxon>
        <taxon>fabids</taxon>
        <taxon>Malpighiales</taxon>
        <taxon>Euphorbiaceae</taxon>
        <taxon>Crotonoideae</taxon>
        <taxon>Manihoteae</taxon>
        <taxon>Manihot</taxon>
    </lineage>
</organism>
<evidence type="ECO:0000313" key="9">
    <source>
        <dbReference type="Proteomes" id="UP000091857"/>
    </source>
</evidence>
<dbReference type="SUPFAM" id="SSF51197">
    <property type="entry name" value="Clavaminate synthase-like"/>
    <property type="match status" value="1"/>
</dbReference>
<sequence length="346" mass="39184">MSEAAEAPVSSTGSPAKYVQEMSRDGDEPPPRYIVKQIPNSSPPSAPVPVIDLSQLSSPEELGKLRSALSSWGCFQAIGHGISSSFLDKIRHVTKQFFALPTDEKLKYARETYDMEGYGNDPVLSDKQVYDWCDRLFLNLIPQDSRKLHLWPANPSEFREVLDEYSVNMKLIVELLLKAMARSLNLEEDCFLKQYEDKELMAARFNYYPACPKPDSVLGAKAHSDGSAITILLQDQEVEGLQMFKDDQWFRVPILPHAFVVNAGDQIQIMSNGIFKSPLHRVSTSSEKDRISLAVFHLPNPEVEIEPVKGLIDEKWPQQYRKLKNYSAINFECFQNGKIALETVRI</sequence>
<dbReference type="GO" id="GO:0016491">
    <property type="term" value="F:oxidoreductase activity"/>
    <property type="evidence" value="ECO:0007669"/>
    <property type="project" value="UniProtKB-KW"/>
</dbReference>
<dbReference type="OrthoDB" id="288590at2759"/>
<protein>
    <recommendedName>
        <fullName evidence="7">Fe2OG dioxygenase domain-containing protein</fullName>
    </recommendedName>
</protein>